<name>A0ABP6RXC3_9PSEU</name>
<evidence type="ECO:0000313" key="1">
    <source>
        <dbReference type="EMBL" id="GAA3362625.1"/>
    </source>
</evidence>
<gene>
    <name evidence="1" type="ORF">GCM10020366_51310</name>
</gene>
<sequence length="48" mass="5102">MQGQVQVIGDRHGGDSTSALRAAPLRCGYQTGRAELTAYDPDLIIADL</sequence>
<reference evidence="2" key="1">
    <citation type="journal article" date="2019" name="Int. J. Syst. Evol. Microbiol.">
        <title>The Global Catalogue of Microorganisms (GCM) 10K type strain sequencing project: providing services to taxonomists for standard genome sequencing and annotation.</title>
        <authorList>
            <consortium name="The Broad Institute Genomics Platform"/>
            <consortium name="The Broad Institute Genome Sequencing Center for Infectious Disease"/>
            <person name="Wu L."/>
            <person name="Ma J."/>
        </authorList>
    </citation>
    <scope>NUCLEOTIDE SEQUENCE [LARGE SCALE GENOMIC DNA]</scope>
    <source>
        <strain evidence="2">JCM 9687</strain>
    </source>
</reference>
<keyword evidence="2" id="KW-1185">Reference proteome</keyword>
<dbReference type="Proteomes" id="UP001500483">
    <property type="component" value="Unassembled WGS sequence"/>
</dbReference>
<proteinExistence type="predicted"/>
<comment type="caution">
    <text evidence="1">The sequence shown here is derived from an EMBL/GenBank/DDBJ whole genome shotgun (WGS) entry which is preliminary data.</text>
</comment>
<dbReference type="EMBL" id="BAAAYK010000038">
    <property type="protein sequence ID" value="GAA3362625.1"/>
    <property type="molecule type" value="Genomic_DNA"/>
</dbReference>
<evidence type="ECO:0000313" key="2">
    <source>
        <dbReference type="Proteomes" id="UP001500483"/>
    </source>
</evidence>
<organism evidence="1 2">
    <name type="scientific">Saccharopolyspora gregorii</name>
    <dbReference type="NCBI Taxonomy" id="33914"/>
    <lineage>
        <taxon>Bacteria</taxon>
        <taxon>Bacillati</taxon>
        <taxon>Actinomycetota</taxon>
        <taxon>Actinomycetes</taxon>
        <taxon>Pseudonocardiales</taxon>
        <taxon>Pseudonocardiaceae</taxon>
        <taxon>Saccharopolyspora</taxon>
    </lineage>
</organism>
<protein>
    <submittedName>
        <fullName evidence="1">Uncharacterized protein</fullName>
    </submittedName>
</protein>
<accession>A0ABP6RXC3</accession>